<comment type="caution">
    <text evidence="1">The sequence shown here is derived from an EMBL/GenBank/DDBJ whole genome shotgun (WGS) entry which is preliminary data.</text>
</comment>
<dbReference type="Proteomes" id="UP001500748">
    <property type="component" value="Unassembled WGS sequence"/>
</dbReference>
<keyword evidence="2" id="KW-1185">Reference proteome</keyword>
<dbReference type="RefSeq" id="WP_345138646.1">
    <property type="nucleotide sequence ID" value="NZ_BAABDU010000001.1"/>
</dbReference>
<reference evidence="2" key="1">
    <citation type="journal article" date="2019" name="Int. J. Syst. Evol. Microbiol.">
        <title>The Global Catalogue of Microorganisms (GCM) 10K type strain sequencing project: providing services to taxonomists for standard genome sequencing and annotation.</title>
        <authorList>
            <consortium name="The Broad Institute Genomics Platform"/>
            <consortium name="The Broad Institute Genome Sequencing Center for Infectious Disease"/>
            <person name="Wu L."/>
            <person name="Ma J."/>
        </authorList>
    </citation>
    <scope>NUCLEOTIDE SEQUENCE [LARGE SCALE GENOMIC DNA]</scope>
    <source>
        <strain evidence="2">JCM 17337</strain>
    </source>
</reference>
<sequence length="109" mass="12726">MPAGFWIETNWGESFDEVTEKEITLILQNIFKNKKSDAAFWIGDNEGLHVLEIHNDFNLYYTYGENMDKRLTAAADGIVQCSYIVNMFISENFLLFRNRFGKDCLKFLP</sequence>
<gene>
    <name evidence="1" type="ORF">GCM10022423_00510</name>
</gene>
<dbReference type="EMBL" id="BAABDU010000001">
    <property type="protein sequence ID" value="GAA3754652.1"/>
    <property type="molecule type" value="Genomic_DNA"/>
</dbReference>
<name>A0ABP7G8R9_9FLAO</name>
<accession>A0ABP7G8R9</accession>
<evidence type="ECO:0000313" key="1">
    <source>
        <dbReference type="EMBL" id="GAA3754652.1"/>
    </source>
</evidence>
<protein>
    <submittedName>
        <fullName evidence="1">Uncharacterized protein</fullName>
    </submittedName>
</protein>
<evidence type="ECO:0000313" key="2">
    <source>
        <dbReference type="Proteomes" id="UP001500748"/>
    </source>
</evidence>
<proteinExistence type="predicted"/>
<organism evidence="1 2">
    <name type="scientific">Flavobacterium ginsengiterrae</name>
    <dbReference type="NCBI Taxonomy" id="871695"/>
    <lineage>
        <taxon>Bacteria</taxon>
        <taxon>Pseudomonadati</taxon>
        <taxon>Bacteroidota</taxon>
        <taxon>Flavobacteriia</taxon>
        <taxon>Flavobacteriales</taxon>
        <taxon>Flavobacteriaceae</taxon>
        <taxon>Flavobacterium</taxon>
    </lineage>
</organism>